<evidence type="ECO:0000256" key="4">
    <source>
        <dbReference type="ARBA" id="ARBA00023004"/>
    </source>
</evidence>
<dbReference type="GO" id="GO:0016491">
    <property type="term" value="F:oxidoreductase activity"/>
    <property type="evidence" value="ECO:0007669"/>
    <property type="project" value="InterPro"/>
</dbReference>
<dbReference type="SFLD" id="SFLDG01386">
    <property type="entry name" value="main_SPASM_domain-containing"/>
    <property type="match status" value="1"/>
</dbReference>
<comment type="cofactor">
    <cofactor evidence="1">
        <name>[4Fe-4S] cluster</name>
        <dbReference type="ChEBI" id="CHEBI:49883"/>
    </cofactor>
</comment>
<evidence type="ECO:0000256" key="3">
    <source>
        <dbReference type="ARBA" id="ARBA00022723"/>
    </source>
</evidence>
<evidence type="ECO:0000313" key="9">
    <source>
        <dbReference type="Proteomes" id="UP000037442"/>
    </source>
</evidence>
<dbReference type="SFLD" id="SFLDG01384">
    <property type="entry name" value="thioether_bond_formation_requi"/>
    <property type="match status" value="1"/>
</dbReference>
<evidence type="ECO:0000256" key="2">
    <source>
        <dbReference type="ARBA" id="ARBA00022691"/>
    </source>
</evidence>
<evidence type="ECO:0000256" key="1">
    <source>
        <dbReference type="ARBA" id="ARBA00001966"/>
    </source>
</evidence>
<dbReference type="GO" id="GO:0051536">
    <property type="term" value="F:iron-sulfur cluster binding"/>
    <property type="evidence" value="ECO:0007669"/>
    <property type="project" value="UniProtKB-KW"/>
</dbReference>
<protein>
    <submittedName>
        <fullName evidence="8">Radical SAM protein</fullName>
    </submittedName>
</protein>
<dbReference type="Gene3D" id="3.20.20.70">
    <property type="entry name" value="Aldolase class I"/>
    <property type="match status" value="1"/>
</dbReference>
<dbReference type="GO" id="GO:0046872">
    <property type="term" value="F:metal ion binding"/>
    <property type="evidence" value="ECO:0007669"/>
    <property type="project" value="UniProtKB-KW"/>
</dbReference>
<dbReference type="Proteomes" id="UP000037442">
    <property type="component" value="Unassembled WGS sequence"/>
</dbReference>
<dbReference type="PANTHER" id="PTHR43273:SF3">
    <property type="entry name" value="ANAEROBIC SULFATASE-MATURATING ENZYME HOMOLOG ASLB-RELATED"/>
    <property type="match status" value="1"/>
</dbReference>
<dbReference type="InterPro" id="IPR013785">
    <property type="entry name" value="Aldolase_TIM"/>
</dbReference>
<dbReference type="SFLD" id="SFLDG01067">
    <property type="entry name" value="SPASM/twitch_domain_containing"/>
    <property type="match status" value="1"/>
</dbReference>
<keyword evidence="2" id="KW-0949">S-adenosyl-L-methionine</keyword>
<dbReference type="PATRIC" id="fig|285.49.peg.61"/>
<comment type="similarity">
    <text evidence="6">Belongs to the radical SAM superfamily. Anaerobic sulfatase-maturating enzyme family.</text>
</comment>
<dbReference type="InterPro" id="IPR023867">
    <property type="entry name" value="Sulphatase_maturase_rSAM"/>
</dbReference>
<dbReference type="NCBIfam" id="TIGR03978">
    <property type="entry name" value="rSAM_paired_1"/>
    <property type="match status" value="1"/>
</dbReference>
<name>A0A0L7MZ02_COMTE</name>
<accession>A0A0L7MZ02</accession>
<dbReference type="SMART" id="SM00729">
    <property type="entry name" value="Elp3"/>
    <property type="match status" value="1"/>
</dbReference>
<evidence type="ECO:0000256" key="6">
    <source>
        <dbReference type="ARBA" id="ARBA00023601"/>
    </source>
</evidence>
<dbReference type="EMBL" id="JNVD01000010">
    <property type="protein sequence ID" value="KOC27025.1"/>
    <property type="molecule type" value="Genomic_DNA"/>
</dbReference>
<comment type="caution">
    <text evidence="8">The sequence shown here is derived from an EMBL/GenBank/DDBJ whole genome shotgun (WGS) entry which is preliminary data.</text>
</comment>
<dbReference type="InterPro" id="IPR058240">
    <property type="entry name" value="rSAM_sf"/>
</dbReference>
<sequence>MMPFKFTELDADRFVMTNIAGEYLVLPKQQVREFADHTLSTSSDAYVDLRSHHFLVDANTSIAPDLLAIKLRTRYSRLANFTGLHIFVVTLRCEHSCPYCQVSRQNEDRGSFDMTQEQASAAIDLALRSPADAIKIEFQGGEPLLNFPLIQYIVHESKRRNNARKELGFVIATNLAIISDEVLAFCREHEVHISTSLDGPRDLHNGNRPRPGRDSYERAIEGIQRSRDAIGKANVSALMTTTEASLSQVQSIIDEYLAQDFKGIFLRPLSPYGFAIKTKSYRAYSVHRWLEFYKHGLDYVIELNRKGIEFREFYAATILKKMLTFDDPGYVDLMSPAGIALGAIVYNYDGAVFASDEARMLAEMGDDKFQLGNVLSNTYEEIFLNETLLEALEDSFAQSAPMCTDCAFEPYCGSDPVQHWGLHKDFLGRKAESEFCTRNMAIFKHLIALMESDPFVKSLFTRWAQ</sequence>
<reference evidence="9" key="1">
    <citation type="submission" date="2014-06" db="EMBL/GenBank/DDBJ databases">
        <title>Draft genome sequence of C. testosteroni WDL7.</title>
        <authorList>
            <person name="Wu Y."/>
            <person name="Seshan H."/>
            <person name="Arumugam K."/>
        </authorList>
    </citation>
    <scope>NUCLEOTIDE SEQUENCE [LARGE SCALE GENOMIC DNA]</scope>
    <source>
        <strain evidence="9">WDL7</strain>
    </source>
</reference>
<dbReference type="AlphaFoldDB" id="A0A0L7MZ02"/>
<dbReference type="InterPro" id="IPR007197">
    <property type="entry name" value="rSAM"/>
</dbReference>
<dbReference type="PROSITE" id="PS51918">
    <property type="entry name" value="RADICAL_SAM"/>
    <property type="match status" value="1"/>
</dbReference>
<evidence type="ECO:0000259" key="7">
    <source>
        <dbReference type="PROSITE" id="PS51918"/>
    </source>
</evidence>
<dbReference type="Pfam" id="PF04055">
    <property type="entry name" value="Radical_SAM"/>
    <property type="match status" value="1"/>
</dbReference>
<gene>
    <name evidence="8" type="ORF">GL58_00290</name>
</gene>
<keyword evidence="4" id="KW-0408">Iron</keyword>
<dbReference type="PANTHER" id="PTHR43273">
    <property type="entry name" value="ANAEROBIC SULFATASE-MATURATING ENZYME HOMOLOG ASLB-RELATED"/>
    <property type="match status" value="1"/>
</dbReference>
<organism evidence="8 9">
    <name type="scientific">Comamonas testosteroni</name>
    <name type="common">Pseudomonas testosteroni</name>
    <dbReference type="NCBI Taxonomy" id="285"/>
    <lineage>
        <taxon>Bacteria</taxon>
        <taxon>Pseudomonadati</taxon>
        <taxon>Pseudomonadota</taxon>
        <taxon>Betaproteobacteria</taxon>
        <taxon>Burkholderiales</taxon>
        <taxon>Comamonadaceae</taxon>
        <taxon>Comamonas</taxon>
    </lineage>
</organism>
<keyword evidence="3" id="KW-0479">Metal-binding</keyword>
<dbReference type="SFLD" id="SFLDS00029">
    <property type="entry name" value="Radical_SAM"/>
    <property type="match status" value="1"/>
</dbReference>
<keyword evidence="5" id="KW-0411">Iron-sulfur</keyword>
<proteinExistence type="inferred from homology"/>
<dbReference type="CDD" id="cd01335">
    <property type="entry name" value="Radical_SAM"/>
    <property type="match status" value="1"/>
</dbReference>
<evidence type="ECO:0000256" key="5">
    <source>
        <dbReference type="ARBA" id="ARBA00023014"/>
    </source>
</evidence>
<evidence type="ECO:0000313" key="8">
    <source>
        <dbReference type="EMBL" id="KOC27025.1"/>
    </source>
</evidence>
<feature type="domain" description="Radical SAM core" evidence="7">
    <location>
        <begin position="74"/>
        <end position="302"/>
    </location>
</feature>
<dbReference type="InterPro" id="IPR024023">
    <property type="entry name" value="rSAM_paired_HxsB"/>
</dbReference>
<dbReference type="InterPro" id="IPR006638">
    <property type="entry name" value="Elp3/MiaA/NifB-like_rSAM"/>
</dbReference>
<dbReference type="SUPFAM" id="SSF102114">
    <property type="entry name" value="Radical SAM enzymes"/>
    <property type="match status" value="1"/>
</dbReference>